<dbReference type="Proteomes" id="UP001165122">
    <property type="component" value="Unassembled WGS sequence"/>
</dbReference>
<feature type="transmembrane region" description="Helical" evidence="2">
    <location>
        <begin position="454"/>
        <end position="474"/>
    </location>
</feature>
<evidence type="ECO:0000313" key="4">
    <source>
        <dbReference type="Proteomes" id="UP001165122"/>
    </source>
</evidence>
<reference evidence="4" key="1">
    <citation type="journal article" date="2023" name="Commun. Biol.">
        <title>Genome analysis of Parmales, the sister group of diatoms, reveals the evolutionary specialization of diatoms from phago-mixotrophs to photoautotrophs.</title>
        <authorList>
            <person name="Ban H."/>
            <person name="Sato S."/>
            <person name="Yoshikawa S."/>
            <person name="Yamada K."/>
            <person name="Nakamura Y."/>
            <person name="Ichinomiya M."/>
            <person name="Sato N."/>
            <person name="Blanc-Mathieu R."/>
            <person name="Endo H."/>
            <person name="Kuwata A."/>
            <person name="Ogata H."/>
        </authorList>
    </citation>
    <scope>NUCLEOTIDE SEQUENCE [LARGE SCALE GENOMIC DNA]</scope>
    <source>
        <strain evidence="4">NIES 3700</strain>
    </source>
</reference>
<sequence length="505" mass="54710">MSAKKAAARRRERILAAKKERMSVVDPDNQLASEYLDDDSPAPTTTASSSLVDDDVNVDSVKDSVKGLSISDATTRDTDDLLDAAFDEVLSSPTPAPAPAPKPSSIPIFPDPDDDESSSPPPPTSTVPVVSDPDDDDDEDEDDEDSTPTGRVPIVTDPDDDLTEEEKERLKTEKMKRYRAARFKKKKNAKTEVEESADDSAIVVETKVIEEVEEVELVESISDVKSTSTSTKRKFKGIAAMRREKAKEKAAAQAAAAPTTQTVTKPKKKKSPKGTKTRKTVEFLLTFLLLSSGYILGYQSLQQSHASVTGIVYADMNGEHTDYGGRSLYEDIEGEDDDVAKRKLKETLNKKPLGVDSDSDYTLPEQDDSDALTKIFNLGYGIIMKIISLPMSFIPRCIPTFLFIALIIRSSSFLMLGFSGIEPEKEDAESGDIIGMVMNAVKGMFPKVFIVYNLYQTVVGDILCVLFGLLWGVATFDVVGGRHGGVVLDLLGVGGGEGGVSGGEL</sequence>
<evidence type="ECO:0000256" key="2">
    <source>
        <dbReference type="SAM" id="Phobius"/>
    </source>
</evidence>
<feature type="region of interest" description="Disordered" evidence="1">
    <location>
        <begin position="252"/>
        <end position="275"/>
    </location>
</feature>
<organism evidence="3 4">
    <name type="scientific">Triparma laevis f. longispina</name>
    <dbReference type="NCBI Taxonomy" id="1714387"/>
    <lineage>
        <taxon>Eukaryota</taxon>
        <taxon>Sar</taxon>
        <taxon>Stramenopiles</taxon>
        <taxon>Ochrophyta</taxon>
        <taxon>Bolidophyceae</taxon>
        <taxon>Parmales</taxon>
        <taxon>Triparmaceae</taxon>
        <taxon>Triparma</taxon>
    </lineage>
</organism>
<comment type="caution">
    <text evidence="3">The sequence shown here is derived from an EMBL/GenBank/DDBJ whole genome shotgun (WGS) entry which is preliminary data.</text>
</comment>
<feature type="compositionally biased region" description="Basic residues" evidence="1">
    <location>
        <begin position="265"/>
        <end position="275"/>
    </location>
</feature>
<feature type="region of interest" description="Disordered" evidence="1">
    <location>
        <begin position="19"/>
        <end position="58"/>
    </location>
</feature>
<feature type="compositionally biased region" description="Low complexity" evidence="1">
    <location>
        <begin position="252"/>
        <end position="264"/>
    </location>
</feature>
<evidence type="ECO:0000256" key="1">
    <source>
        <dbReference type="SAM" id="MobiDB-lite"/>
    </source>
</evidence>
<keyword evidence="2" id="KW-1133">Transmembrane helix</keyword>
<keyword evidence="2" id="KW-0472">Membrane</keyword>
<accession>A0A9W7F5Z3</accession>
<evidence type="ECO:0000313" key="3">
    <source>
        <dbReference type="EMBL" id="GMI02603.1"/>
    </source>
</evidence>
<feature type="compositionally biased region" description="Pro residues" evidence="1">
    <location>
        <begin position="94"/>
        <end position="104"/>
    </location>
</feature>
<keyword evidence="2" id="KW-0812">Transmembrane</keyword>
<feature type="region of interest" description="Disordered" evidence="1">
    <location>
        <begin position="84"/>
        <end position="174"/>
    </location>
</feature>
<protein>
    <submittedName>
        <fullName evidence="3">Uncharacterized protein</fullName>
    </submittedName>
</protein>
<feature type="compositionally biased region" description="Low complexity" evidence="1">
    <location>
        <begin position="41"/>
        <end position="51"/>
    </location>
</feature>
<name>A0A9W7F5Z3_9STRA</name>
<feature type="compositionally biased region" description="Acidic residues" evidence="1">
    <location>
        <begin position="132"/>
        <end position="146"/>
    </location>
</feature>
<dbReference type="AlphaFoldDB" id="A0A9W7F5Z3"/>
<dbReference type="EMBL" id="BRXW01000046">
    <property type="protein sequence ID" value="GMI02603.1"/>
    <property type="molecule type" value="Genomic_DNA"/>
</dbReference>
<gene>
    <name evidence="3" type="ORF">TrLO_g11468</name>
</gene>
<proteinExistence type="predicted"/>
<keyword evidence="4" id="KW-1185">Reference proteome</keyword>
<dbReference type="OrthoDB" id="48728at2759"/>